<reference evidence="1" key="2">
    <citation type="journal article" date="2023" name="Proc. Natl. Acad. Sci. U.S.A.">
        <title>A global phylogenomic analysis of the shiitake genus Lentinula.</title>
        <authorList>
            <person name="Sierra-Patev S."/>
            <person name="Min B."/>
            <person name="Naranjo-Ortiz M."/>
            <person name="Looney B."/>
            <person name="Konkel Z."/>
            <person name="Slot J.C."/>
            <person name="Sakamoto Y."/>
            <person name="Steenwyk J.L."/>
            <person name="Rokas A."/>
            <person name="Carro J."/>
            <person name="Camarero S."/>
            <person name="Ferreira P."/>
            <person name="Molpeceres G."/>
            <person name="Ruiz-Duenas F.J."/>
            <person name="Serrano A."/>
            <person name="Henrissat B."/>
            <person name="Drula E."/>
            <person name="Hughes K.W."/>
            <person name="Mata J.L."/>
            <person name="Ishikawa N.K."/>
            <person name="Vargas-Isla R."/>
            <person name="Ushijima S."/>
            <person name="Smith C.A."/>
            <person name="Donoghue J."/>
            <person name="Ahrendt S."/>
            <person name="Andreopoulos W."/>
            <person name="He G."/>
            <person name="LaButti K."/>
            <person name="Lipzen A."/>
            <person name="Ng V."/>
            <person name="Riley R."/>
            <person name="Sandor L."/>
            <person name="Barry K."/>
            <person name="Martinez A.T."/>
            <person name="Xiao Y."/>
            <person name="Gibbons J.G."/>
            <person name="Terashima K."/>
            <person name="Grigoriev I.V."/>
            <person name="Hibbett D."/>
        </authorList>
    </citation>
    <scope>NUCLEOTIDE SEQUENCE</scope>
    <source>
        <strain evidence="1">Sp2 HRB7682 ss15</strain>
    </source>
</reference>
<gene>
    <name evidence="1" type="ORF">C8J55DRAFT_393600</name>
</gene>
<accession>A0A9W9DZW0</accession>
<feature type="non-terminal residue" evidence="1">
    <location>
        <position position="89"/>
    </location>
</feature>
<comment type="caution">
    <text evidence="1">The sequence shown here is derived from an EMBL/GenBank/DDBJ whole genome shotgun (WGS) entry which is preliminary data.</text>
</comment>
<evidence type="ECO:0000313" key="2">
    <source>
        <dbReference type="Proteomes" id="UP001150238"/>
    </source>
</evidence>
<organism evidence="1 2">
    <name type="scientific">Lentinula lateritia</name>
    <dbReference type="NCBI Taxonomy" id="40482"/>
    <lineage>
        <taxon>Eukaryota</taxon>
        <taxon>Fungi</taxon>
        <taxon>Dikarya</taxon>
        <taxon>Basidiomycota</taxon>
        <taxon>Agaricomycotina</taxon>
        <taxon>Agaricomycetes</taxon>
        <taxon>Agaricomycetidae</taxon>
        <taxon>Agaricales</taxon>
        <taxon>Marasmiineae</taxon>
        <taxon>Omphalotaceae</taxon>
        <taxon>Lentinula</taxon>
    </lineage>
</organism>
<dbReference type="AlphaFoldDB" id="A0A9W9DZW0"/>
<feature type="non-terminal residue" evidence="1">
    <location>
        <position position="1"/>
    </location>
</feature>
<evidence type="ECO:0000313" key="1">
    <source>
        <dbReference type="EMBL" id="KAJ4492605.1"/>
    </source>
</evidence>
<reference evidence="1" key="1">
    <citation type="submission" date="2022-08" db="EMBL/GenBank/DDBJ databases">
        <authorList>
            <consortium name="DOE Joint Genome Institute"/>
            <person name="Min B."/>
            <person name="Riley R."/>
            <person name="Sierra-Patev S."/>
            <person name="Naranjo-Ortiz M."/>
            <person name="Looney B."/>
            <person name="Konkel Z."/>
            <person name="Slot J.C."/>
            <person name="Sakamoto Y."/>
            <person name="Steenwyk J.L."/>
            <person name="Rokas A."/>
            <person name="Carro J."/>
            <person name="Camarero S."/>
            <person name="Ferreira P."/>
            <person name="Molpeceres G."/>
            <person name="Ruiz-Duenas F.J."/>
            <person name="Serrano A."/>
            <person name="Henrissat B."/>
            <person name="Drula E."/>
            <person name="Hughes K.W."/>
            <person name="Mata J.L."/>
            <person name="Ishikawa N.K."/>
            <person name="Vargas-Isla R."/>
            <person name="Ushijima S."/>
            <person name="Smith C.A."/>
            <person name="Ahrendt S."/>
            <person name="Andreopoulos W."/>
            <person name="He G."/>
            <person name="Labutti K."/>
            <person name="Lipzen A."/>
            <person name="Ng V."/>
            <person name="Sandor L."/>
            <person name="Barry K."/>
            <person name="Martinez A.T."/>
            <person name="Xiao Y."/>
            <person name="Gibbons J.G."/>
            <person name="Terashima K."/>
            <person name="Hibbett D.S."/>
            <person name="Grigoriev I.V."/>
        </authorList>
    </citation>
    <scope>NUCLEOTIDE SEQUENCE</scope>
    <source>
        <strain evidence="1">Sp2 HRB7682 ss15</strain>
    </source>
</reference>
<dbReference type="Proteomes" id="UP001150238">
    <property type="component" value="Unassembled WGS sequence"/>
</dbReference>
<name>A0A9W9DZW0_9AGAR</name>
<proteinExistence type="predicted"/>
<sequence>HFDQWDSEGSYTQIISNPDIPTNDGWEGGRFHLVEFGVFVELNGPTMVTFTGLRLHGGTPPLAPTGVEIPPWAYRWVVVLYPQAALLDG</sequence>
<dbReference type="EMBL" id="JANVFS010000004">
    <property type="protein sequence ID" value="KAJ4492605.1"/>
    <property type="molecule type" value="Genomic_DNA"/>
</dbReference>
<protein>
    <submittedName>
        <fullName evidence="1">Uncharacterized protein</fullName>
    </submittedName>
</protein>